<dbReference type="InterPro" id="IPR029063">
    <property type="entry name" value="SAM-dependent_MTases_sf"/>
</dbReference>
<protein>
    <recommendedName>
        <fullName evidence="1">Methyltransferase small domain-containing protein</fullName>
    </recommendedName>
</protein>
<accession>A0A7S2RZC6</accession>
<gene>
    <name evidence="2" type="ORF">RMAR1173_LOCUS9539</name>
</gene>
<sequence>MPGRRRGQPEPAESGPALVLSPTRRFAVLAVAAPTCCRPLDLVPVLRSQPLPEDPTEAASWMSQRLGQRVTCDLVNRRWRLFQLKKGHRFSNDDLFTAWRAALAHPSATRLLDLGCGIGSVGLSTLFKVGSPTATLVGIEAQEASHALLTATLSFNGLAGRVTALHGDLRDLSLIRAEERFDLITGSPPYLPCDSGVLSNMPQKAACRIELRGDVYDYCSTARYRLAPNGRFCFVMLAQDPRTEDAVRVNHMTILERWDYTFKPGRKPHICTLVCAREEDVAPDFEPVHGSMLIRDEAGDFTEEHFAFKRHMMEVCGFLS</sequence>
<dbReference type="PANTHER" id="PTHR47739">
    <property type="entry name" value="TRNA1(VAL) (ADENINE(37)-N6)-METHYLTRANSFERASE"/>
    <property type="match status" value="1"/>
</dbReference>
<name>A0A7S2RZC6_9STRA</name>
<dbReference type="SUPFAM" id="SSF53335">
    <property type="entry name" value="S-adenosyl-L-methionine-dependent methyltransferases"/>
    <property type="match status" value="1"/>
</dbReference>
<evidence type="ECO:0000313" key="2">
    <source>
        <dbReference type="EMBL" id="CAD9685039.1"/>
    </source>
</evidence>
<dbReference type="PANTHER" id="PTHR47739:SF1">
    <property type="entry name" value="TRNA1(VAL) (ADENINE(37)-N6)-METHYLTRANSFERASE"/>
    <property type="match status" value="1"/>
</dbReference>
<dbReference type="EMBL" id="HBHJ01014542">
    <property type="protein sequence ID" value="CAD9685039.1"/>
    <property type="molecule type" value="Transcribed_RNA"/>
</dbReference>
<organism evidence="2">
    <name type="scientific">Rhizochromulina marina</name>
    <dbReference type="NCBI Taxonomy" id="1034831"/>
    <lineage>
        <taxon>Eukaryota</taxon>
        <taxon>Sar</taxon>
        <taxon>Stramenopiles</taxon>
        <taxon>Ochrophyta</taxon>
        <taxon>Dictyochophyceae</taxon>
        <taxon>Rhizochromulinales</taxon>
        <taxon>Rhizochromulina</taxon>
    </lineage>
</organism>
<evidence type="ECO:0000259" key="1">
    <source>
        <dbReference type="Pfam" id="PF05175"/>
    </source>
</evidence>
<dbReference type="InterPro" id="IPR050210">
    <property type="entry name" value="tRNA_Adenine-N(6)_MTase"/>
</dbReference>
<reference evidence="2" key="1">
    <citation type="submission" date="2021-01" db="EMBL/GenBank/DDBJ databases">
        <authorList>
            <person name="Corre E."/>
            <person name="Pelletier E."/>
            <person name="Niang G."/>
            <person name="Scheremetjew M."/>
            <person name="Finn R."/>
            <person name="Kale V."/>
            <person name="Holt S."/>
            <person name="Cochrane G."/>
            <person name="Meng A."/>
            <person name="Brown T."/>
            <person name="Cohen L."/>
        </authorList>
    </citation>
    <scope>NUCLEOTIDE SEQUENCE</scope>
    <source>
        <strain evidence="2">CCMP1243</strain>
    </source>
</reference>
<proteinExistence type="predicted"/>
<dbReference type="AlphaFoldDB" id="A0A7S2RZC6"/>
<dbReference type="InterPro" id="IPR007848">
    <property type="entry name" value="Small_mtfrase_dom"/>
</dbReference>
<dbReference type="CDD" id="cd02440">
    <property type="entry name" value="AdoMet_MTases"/>
    <property type="match status" value="1"/>
</dbReference>
<dbReference type="GO" id="GO:0008168">
    <property type="term" value="F:methyltransferase activity"/>
    <property type="evidence" value="ECO:0007669"/>
    <property type="project" value="InterPro"/>
</dbReference>
<dbReference type="Gene3D" id="3.40.50.150">
    <property type="entry name" value="Vaccinia Virus protein VP39"/>
    <property type="match status" value="1"/>
</dbReference>
<feature type="domain" description="Methyltransferase small" evidence="1">
    <location>
        <begin position="103"/>
        <end position="191"/>
    </location>
</feature>
<dbReference type="Pfam" id="PF05175">
    <property type="entry name" value="MTS"/>
    <property type="match status" value="1"/>
</dbReference>